<evidence type="ECO:0000256" key="1">
    <source>
        <dbReference type="SAM" id="SignalP"/>
    </source>
</evidence>
<dbReference type="EMBL" id="LSRX01000172">
    <property type="protein sequence ID" value="OLQ05913.1"/>
    <property type="molecule type" value="Genomic_DNA"/>
</dbReference>
<reference evidence="2 3" key="1">
    <citation type="submission" date="2016-02" db="EMBL/GenBank/DDBJ databases">
        <title>Genome analysis of coral dinoflagellate symbionts highlights evolutionary adaptations to a symbiotic lifestyle.</title>
        <authorList>
            <person name="Aranda M."/>
            <person name="Li Y."/>
            <person name="Liew Y.J."/>
            <person name="Baumgarten S."/>
            <person name="Simakov O."/>
            <person name="Wilson M."/>
            <person name="Piel J."/>
            <person name="Ashoor H."/>
            <person name="Bougouffa S."/>
            <person name="Bajic V.B."/>
            <person name="Ryu T."/>
            <person name="Ravasi T."/>
            <person name="Bayer T."/>
            <person name="Micklem G."/>
            <person name="Kim H."/>
            <person name="Bhak J."/>
            <person name="Lajeunesse T.C."/>
            <person name="Voolstra C.R."/>
        </authorList>
    </citation>
    <scope>NUCLEOTIDE SEQUENCE [LARGE SCALE GENOMIC DNA]</scope>
    <source>
        <strain evidence="2 3">CCMP2467</strain>
    </source>
</reference>
<dbReference type="AlphaFoldDB" id="A0A1Q9EER3"/>
<feature type="chain" id="PRO_5012751167" evidence="1">
    <location>
        <begin position="28"/>
        <end position="153"/>
    </location>
</feature>
<name>A0A1Q9EER3_SYMMI</name>
<evidence type="ECO:0000313" key="3">
    <source>
        <dbReference type="Proteomes" id="UP000186817"/>
    </source>
</evidence>
<proteinExistence type="predicted"/>
<gene>
    <name evidence="2" type="ORF">AK812_SmicGene10844</name>
</gene>
<accession>A0A1Q9EER3</accession>
<keyword evidence="1" id="KW-0732">Signal</keyword>
<dbReference type="Proteomes" id="UP000186817">
    <property type="component" value="Unassembled WGS sequence"/>
</dbReference>
<organism evidence="2 3">
    <name type="scientific">Symbiodinium microadriaticum</name>
    <name type="common">Dinoflagellate</name>
    <name type="synonym">Zooxanthella microadriatica</name>
    <dbReference type="NCBI Taxonomy" id="2951"/>
    <lineage>
        <taxon>Eukaryota</taxon>
        <taxon>Sar</taxon>
        <taxon>Alveolata</taxon>
        <taxon>Dinophyceae</taxon>
        <taxon>Suessiales</taxon>
        <taxon>Symbiodiniaceae</taxon>
        <taxon>Symbiodinium</taxon>
    </lineage>
</organism>
<evidence type="ECO:0000313" key="2">
    <source>
        <dbReference type="EMBL" id="OLQ05913.1"/>
    </source>
</evidence>
<feature type="signal peptide" evidence="1">
    <location>
        <begin position="1"/>
        <end position="27"/>
    </location>
</feature>
<protein>
    <submittedName>
        <fullName evidence="2">Uncharacterized protein</fullName>
    </submittedName>
</protein>
<comment type="caution">
    <text evidence="2">The sequence shown here is derived from an EMBL/GenBank/DDBJ whole genome shotgun (WGS) entry which is preliminary data.</text>
</comment>
<dbReference type="OrthoDB" id="405918at2759"/>
<sequence>MSAMPPASRASGFICAIVVTSVAVGGAAKIAATLQDLDDQCALQLKTTAPLRVGIFMTTHWSTLHQQFMPCWETARQQLSLVRNADLILYTSGNIGSKDLEKLGFGNLTIKHYKQAKYEEGAIQATIDAFGSKGQQEKWFDRYDWVVRLNPDV</sequence>
<keyword evidence="3" id="KW-1185">Reference proteome</keyword>